<dbReference type="Proteomes" id="UP001500454">
    <property type="component" value="Unassembled WGS sequence"/>
</dbReference>
<evidence type="ECO:0000313" key="2">
    <source>
        <dbReference type="EMBL" id="GAA4379385.1"/>
    </source>
</evidence>
<comment type="caution">
    <text evidence="2">The sequence shown here is derived from an EMBL/GenBank/DDBJ whole genome shotgun (WGS) entry which is preliminary data.</text>
</comment>
<evidence type="ECO:0000259" key="1">
    <source>
        <dbReference type="Pfam" id="PF05099"/>
    </source>
</evidence>
<organism evidence="2 3">
    <name type="scientific">Hymenobacter koreensis</name>
    <dbReference type="NCBI Taxonomy" id="1084523"/>
    <lineage>
        <taxon>Bacteria</taxon>
        <taxon>Pseudomonadati</taxon>
        <taxon>Bacteroidota</taxon>
        <taxon>Cytophagia</taxon>
        <taxon>Cytophagales</taxon>
        <taxon>Hymenobacteraceae</taxon>
        <taxon>Hymenobacter</taxon>
    </lineage>
</organism>
<protein>
    <recommendedName>
        <fullName evidence="1">Co-chaperone DjlA N-terminal domain-containing protein</fullName>
    </recommendedName>
</protein>
<dbReference type="Pfam" id="PF05099">
    <property type="entry name" value="TerB"/>
    <property type="match status" value="1"/>
</dbReference>
<dbReference type="EMBL" id="BAABHA010000002">
    <property type="protein sequence ID" value="GAA4379385.1"/>
    <property type="molecule type" value="Genomic_DNA"/>
</dbReference>
<gene>
    <name evidence="2" type="ORF">GCM10023186_16870</name>
</gene>
<reference evidence="3" key="1">
    <citation type="journal article" date="2019" name="Int. J. Syst. Evol. Microbiol.">
        <title>The Global Catalogue of Microorganisms (GCM) 10K type strain sequencing project: providing services to taxonomists for standard genome sequencing and annotation.</title>
        <authorList>
            <consortium name="The Broad Institute Genomics Platform"/>
            <consortium name="The Broad Institute Genome Sequencing Center for Infectious Disease"/>
            <person name="Wu L."/>
            <person name="Ma J."/>
        </authorList>
    </citation>
    <scope>NUCLEOTIDE SEQUENCE [LARGE SCALE GENOMIC DNA]</scope>
    <source>
        <strain evidence="3">JCM 17924</strain>
    </source>
</reference>
<dbReference type="CDD" id="cd07177">
    <property type="entry name" value="terB_like"/>
    <property type="match status" value="1"/>
</dbReference>
<keyword evidence="3" id="KW-1185">Reference proteome</keyword>
<accession>A0ABP8IYE6</accession>
<dbReference type="SUPFAM" id="SSF158682">
    <property type="entry name" value="TerB-like"/>
    <property type="match status" value="1"/>
</dbReference>
<feature type="domain" description="Co-chaperone DjlA N-terminal" evidence="1">
    <location>
        <begin position="17"/>
        <end position="125"/>
    </location>
</feature>
<evidence type="ECO:0000313" key="3">
    <source>
        <dbReference type="Proteomes" id="UP001500454"/>
    </source>
</evidence>
<sequence length="290" mass="28757">MANEQQVLQQYSEAEKTAYLSVIASIASADREASAPEVEFLQQLAQTAGLSPQGTQQVVTAAQDSTNESIAANLNQLKNSQLRFSLVKDLISFARADGSYANNEEQMINKISDYLGVNQQQVQTLEQVADQQAQNPEEAQSGGGMFGGIGDKLRQVGIPPETAVTGLLTVLAPMVLSRVMGGGRSSGMGMGMGGMGGGMMGGGGGLGGLLGGMTGGGSPLGGLLGGMAGGGNSMGGMSRMGGGLGTIMSVLGGLGGQPQMGARTAGGGGLGGLMGGGLGSVLGGLLGGRR</sequence>
<dbReference type="InterPro" id="IPR029024">
    <property type="entry name" value="TerB-like"/>
</dbReference>
<dbReference type="InterPro" id="IPR007791">
    <property type="entry name" value="DjlA_N"/>
</dbReference>
<dbReference type="RefSeq" id="WP_345223071.1">
    <property type="nucleotide sequence ID" value="NZ_BAABHA010000002.1"/>
</dbReference>
<proteinExistence type="predicted"/>
<dbReference type="Gene3D" id="1.10.3680.10">
    <property type="entry name" value="TerB-like"/>
    <property type="match status" value="1"/>
</dbReference>
<name>A0ABP8IYE6_9BACT</name>